<proteinExistence type="predicted"/>
<evidence type="ECO:0000313" key="3">
    <source>
        <dbReference type="Proteomes" id="UP000282060"/>
    </source>
</evidence>
<feature type="signal peptide" evidence="1">
    <location>
        <begin position="1"/>
        <end position="20"/>
    </location>
</feature>
<comment type="caution">
    <text evidence="2">The sequence shown here is derived from an EMBL/GenBank/DDBJ whole genome shotgun (WGS) entry which is preliminary data.</text>
</comment>
<sequence length="212" mass="23777">MVNRTLPALMALVISQLVYAEEPADMTDPMSVYTGGEIVAGNKGLGATFQFGISKGDWGALGKLEAKNNFENYRVRFFTPNKKTGTGLFIDAGHDFSVDGLTSNYATVGVMQVFPLSDKVKLYSALTYGKSWEANDQFRETRIISSVNYFKYDFAEKFFLQIAPQYSYGLDGEETRRFSAEFQIGYKVDQDNVVVITGDSDNNAWITYRARF</sequence>
<organism evidence="2 3">
    <name type="scientific">Shewanella atlantica</name>
    <dbReference type="NCBI Taxonomy" id="271099"/>
    <lineage>
        <taxon>Bacteria</taxon>
        <taxon>Pseudomonadati</taxon>
        <taxon>Pseudomonadota</taxon>
        <taxon>Gammaproteobacteria</taxon>
        <taxon>Alteromonadales</taxon>
        <taxon>Shewanellaceae</taxon>
        <taxon>Shewanella</taxon>
    </lineage>
</organism>
<name>A0A431W815_9GAMM</name>
<dbReference type="EMBL" id="RXNV01000005">
    <property type="protein sequence ID" value="RTR31642.1"/>
    <property type="molecule type" value="Genomic_DNA"/>
</dbReference>
<dbReference type="Proteomes" id="UP000282060">
    <property type="component" value="Unassembled WGS sequence"/>
</dbReference>
<evidence type="ECO:0008006" key="4">
    <source>
        <dbReference type="Google" id="ProtNLM"/>
    </source>
</evidence>
<dbReference type="OrthoDB" id="6256879at2"/>
<reference evidence="2 3" key="1">
    <citation type="submission" date="2018-12" db="EMBL/GenBank/DDBJ databases">
        <authorList>
            <person name="Yu L."/>
        </authorList>
    </citation>
    <scope>NUCLEOTIDE SEQUENCE [LARGE SCALE GENOMIC DNA]</scope>
    <source>
        <strain evidence="2 3">HAW-EB5</strain>
    </source>
</reference>
<dbReference type="AlphaFoldDB" id="A0A431W815"/>
<gene>
    <name evidence="2" type="ORF">EKG39_13075</name>
</gene>
<protein>
    <recommendedName>
        <fullName evidence="4">Porin</fullName>
    </recommendedName>
</protein>
<evidence type="ECO:0000256" key="1">
    <source>
        <dbReference type="SAM" id="SignalP"/>
    </source>
</evidence>
<dbReference type="RefSeq" id="WP_126506193.1">
    <property type="nucleotide sequence ID" value="NZ_RXNV01000005.1"/>
</dbReference>
<evidence type="ECO:0000313" key="2">
    <source>
        <dbReference type="EMBL" id="RTR31642.1"/>
    </source>
</evidence>
<keyword evidence="3" id="KW-1185">Reference proteome</keyword>
<keyword evidence="1" id="KW-0732">Signal</keyword>
<feature type="chain" id="PRO_5019236207" description="Porin" evidence="1">
    <location>
        <begin position="21"/>
        <end position="212"/>
    </location>
</feature>
<accession>A0A431W815</accession>